<dbReference type="AlphaFoldDB" id="A0AAQ3LDR0"/>
<dbReference type="SMART" id="SM00822">
    <property type="entry name" value="PKS_KR"/>
    <property type="match status" value="1"/>
</dbReference>
<reference evidence="5 6" key="1">
    <citation type="submission" date="2023-10" db="EMBL/GenBank/DDBJ databases">
        <title>Rubellicoccus peritrichatus gen. nov., sp. nov., isolated from an algae of coral reef tank.</title>
        <authorList>
            <person name="Luo J."/>
        </authorList>
    </citation>
    <scope>NUCLEOTIDE SEQUENCE [LARGE SCALE GENOMIC DNA]</scope>
    <source>
        <strain evidence="5 6">CR14</strain>
    </source>
</reference>
<evidence type="ECO:0000256" key="2">
    <source>
        <dbReference type="ARBA" id="ARBA00023002"/>
    </source>
</evidence>
<protein>
    <submittedName>
        <fullName evidence="5">SDR family oxidoreductase</fullName>
    </submittedName>
</protein>
<dbReference type="GO" id="GO:0016491">
    <property type="term" value="F:oxidoreductase activity"/>
    <property type="evidence" value="ECO:0007669"/>
    <property type="project" value="UniProtKB-KW"/>
</dbReference>
<dbReference type="PRINTS" id="PR00081">
    <property type="entry name" value="GDHRDH"/>
</dbReference>
<dbReference type="Pfam" id="PF00106">
    <property type="entry name" value="adh_short"/>
    <property type="match status" value="1"/>
</dbReference>
<dbReference type="InterPro" id="IPR020904">
    <property type="entry name" value="Sc_DH/Rdtase_CS"/>
</dbReference>
<dbReference type="InterPro" id="IPR036291">
    <property type="entry name" value="NAD(P)-bd_dom_sf"/>
</dbReference>
<evidence type="ECO:0000256" key="3">
    <source>
        <dbReference type="RuleBase" id="RU000363"/>
    </source>
</evidence>
<name>A0AAQ3LDR0_9BACT</name>
<keyword evidence="2" id="KW-0560">Oxidoreductase</keyword>
<comment type="similarity">
    <text evidence="1 3">Belongs to the short-chain dehydrogenases/reductases (SDR) family.</text>
</comment>
<organism evidence="5 6">
    <name type="scientific">Rubellicoccus peritrichatus</name>
    <dbReference type="NCBI Taxonomy" id="3080537"/>
    <lineage>
        <taxon>Bacteria</taxon>
        <taxon>Pseudomonadati</taxon>
        <taxon>Verrucomicrobiota</taxon>
        <taxon>Opitutia</taxon>
        <taxon>Puniceicoccales</taxon>
        <taxon>Cerasicoccaceae</taxon>
        <taxon>Rubellicoccus</taxon>
    </lineage>
</organism>
<dbReference type="PANTHER" id="PTHR44169:SF6">
    <property type="entry name" value="NADPH-DEPENDENT 1-ACYLDIHYDROXYACETONE PHOSPHATE REDUCTASE"/>
    <property type="match status" value="1"/>
</dbReference>
<evidence type="ECO:0000259" key="4">
    <source>
        <dbReference type="SMART" id="SM00822"/>
    </source>
</evidence>
<dbReference type="InterPro" id="IPR057326">
    <property type="entry name" value="KR_dom"/>
</dbReference>
<dbReference type="PANTHER" id="PTHR44169">
    <property type="entry name" value="NADPH-DEPENDENT 1-ACYLDIHYDROXYACETONE PHOSPHATE REDUCTASE"/>
    <property type="match status" value="1"/>
</dbReference>
<evidence type="ECO:0000313" key="6">
    <source>
        <dbReference type="Proteomes" id="UP001304300"/>
    </source>
</evidence>
<dbReference type="RefSeq" id="WP_317832404.1">
    <property type="nucleotide sequence ID" value="NZ_CP136920.1"/>
</dbReference>
<dbReference type="Gene3D" id="3.40.50.720">
    <property type="entry name" value="NAD(P)-binding Rossmann-like Domain"/>
    <property type="match status" value="1"/>
</dbReference>
<gene>
    <name evidence="5" type="ORF">RZN69_16640</name>
</gene>
<dbReference type="InterPro" id="IPR002347">
    <property type="entry name" value="SDR_fam"/>
</dbReference>
<dbReference type="PRINTS" id="PR00080">
    <property type="entry name" value="SDRFAMILY"/>
</dbReference>
<dbReference type="KEGG" id="puo:RZN69_16640"/>
<keyword evidence="6" id="KW-1185">Reference proteome</keyword>
<accession>A0AAQ3LDR0</accession>
<evidence type="ECO:0000313" key="5">
    <source>
        <dbReference type="EMBL" id="WOO40249.1"/>
    </source>
</evidence>
<feature type="domain" description="Ketoreductase" evidence="4">
    <location>
        <begin position="6"/>
        <end position="180"/>
    </location>
</feature>
<dbReference type="EMBL" id="CP136920">
    <property type="protein sequence ID" value="WOO40249.1"/>
    <property type="molecule type" value="Genomic_DNA"/>
</dbReference>
<dbReference type="Proteomes" id="UP001304300">
    <property type="component" value="Chromosome"/>
</dbReference>
<dbReference type="PROSITE" id="PS00061">
    <property type="entry name" value="ADH_SHORT"/>
    <property type="match status" value="1"/>
</dbReference>
<proteinExistence type="inferred from homology"/>
<evidence type="ECO:0000256" key="1">
    <source>
        <dbReference type="ARBA" id="ARBA00006484"/>
    </source>
</evidence>
<dbReference type="SUPFAM" id="SSF51735">
    <property type="entry name" value="NAD(P)-binding Rossmann-fold domains"/>
    <property type="match status" value="1"/>
</dbReference>
<sequence length="240" mass="25091">MKIANSTILVTGANRGIGLALVEKALEKGAAKVYATYRSESNRSTLEALGERVVPIHLDLSNQATIADLSQSVPSLDILINNAGIFTAADVLENTGEQLRNDVETNFFGTLSVTKAVLPALKKAGSGAIANISSIAGLAAMPSFGGYSASKAALHSLTQSIRGKLKANGISVHGAYPGPVATRMTEGMQMDTTPAPVVADNILTNIENGVEEIFPDGMSQQVGPLFFTSPKQLEQNFAAF</sequence>